<feature type="binding site" evidence="5">
    <location>
        <begin position="252"/>
        <end position="253"/>
    </location>
    <ligand>
        <name>NADPH</name>
        <dbReference type="ChEBI" id="CHEBI:57783"/>
    </ligand>
</feature>
<evidence type="ECO:0000313" key="10">
    <source>
        <dbReference type="Proteomes" id="UP000501053"/>
    </source>
</evidence>
<sequence>MVHRPDTLEHAPLGRDSAYPEQYDAGLLYPIPRAANRAPLGIEEGALPFVGEDEWHAFEVSWLNGRGKPIVAVARFRLPASSPHLIESKSWKLYLNSLNQTRFASQTKVEETLVRDLSSAAGASVSVELLGVDDSELAPQRLPGECLDDLDIEVSDYTPSAAHLTTGDEVVEETLHSHLLKSNCPVTGQPDWGSVLIRYKGPKLDREGLLRYLIGYRQHQDFHEHCVEHIFTDVMQQAKPEELLVLARYVRRGGLDISPWRATPGLTPPSLLRLARQ</sequence>
<organism evidence="8 9">
    <name type="scientific">Vreelandella aquamarina</name>
    <dbReference type="NCBI Taxonomy" id="77097"/>
    <lineage>
        <taxon>Bacteria</taxon>
        <taxon>Pseudomonadati</taxon>
        <taxon>Pseudomonadota</taxon>
        <taxon>Gammaproteobacteria</taxon>
        <taxon>Oceanospirillales</taxon>
        <taxon>Halomonadaceae</taxon>
        <taxon>Vreelandella</taxon>
    </lineage>
</organism>
<evidence type="ECO:0000256" key="2">
    <source>
        <dbReference type="ARBA" id="ARBA00022785"/>
    </source>
</evidence>
<dbReference type="Proteomes" id="UP000501053">
    <property type="component" value="Chromosome"/>
</dbReference>
<reference evidence="7 10" key="2">
    <citation type="submission" date="2020-03" db="EMBL/GenBank/DDBJ databases">
        <title>Complete Genome Sequence of Halomonas meridiana strain Eplume2, isolated from hydrothermal-plume in the north east Pacific Ocean.</title>
        <authorList>
            <person name="Kurihara Y."/>
            <person name="Kawai S."/>
            <person name="Sakai A."/>
            <person name="Galipon J."/>
            <person name="Arakawa K."/>
        </authorList>
    </citation>
    <scope>NUCLEOTIDE SEQUENCE [LARGE SCALE GENOMIC DNA]</scope>
    <source>
        <strain evidence="7 10">Eplume2</strain>
    </source>
</reference>
<keyword evidence="4 5" id="KW-0560">Oxidoreductase</keyword>
<evidence type="ECO:0000256" key="3">
    <source>
        <dbReference type="ARBA" id="ARBA00022857"/>
    </source>
</evidence>
<feature type="active site" description="Thioimide intermediate" evidence="5">
    <location>
        <position position="184"/>
    </location>
</feature>
<comment type="subunit">
    <text evidence="5">Homodimer.</text>
</comment>
<evidence type="ECO:0000256" key="1">
    <source>
        <dbReference type="ARBA" id="ARBA00022490"/>
    </source>
</evidence>
<dbReference type="PIRSF" id="PIRSF004750">
    <property type="entry name" value="Nitrile_oxidored_YqcD_prd"/>
    <property type="match status" value="1"/>
</dbReference>
<dbReference type="Pfam" id="PF14489">
    <property type="entry name" value="QueF"/>
    <property type="match status" value="1"/>
</dbReference>
<feature type="domain" description="NADPH-dependent 7-cyano-7-deazaguanine reductase N-terminal" evidence="6">
    <location>
        <begin position="19"/>
        <end position="129"/>
    </location>
</feature>
<gene>
    <name evidence="5 7" type="primary">queF</name>
    <name evidence="7" type="ORF">HMEPL2_37820</name>
    <name evidence="8" type="ORF">SAMN05878438_0715</name>
</gene>
<accession>A0A1N6HVE2</accession>
<dbReference type="Proteomes" id="UP000185024">
    <property type="component" value="Unassembled WGS sequence"/>
</dbReference>
<dbReference type="GO" id="GO:0033739">
    <property type="term" value="F:preQ1 synthase activity"/>
    <property type="evidence" value="ECO:0007669"/>
    <property type="project" value="UniProtKB-UniRule"/>
</dbReference>
<comment type="catalytic activity">
    <reaction evidence="5">
        <text>7-aminomethyl-7-carbaguanine + 2 NADP(+) = 7-cyano-7-carbaguanine + 2 NADPH + 3 H(+)</text>
        <dbReference type="Rhea" id="RHEA:13409"/>
        <dbReference type="ChEBI" id="CHEBI:15378"/>
        <dbReference type="ChEBI" id="CHEBI:45075"/>
        <dbReference type="ChEBI" id="CHEBI:57783"/>
        <dbReference type="ChEBI" id="CHEBI:58349"/>
        <dbReference type="ChEBI" id="CHEBI:58703"/>
        <dbReference type="EC" id="1.7.1.13"/>
    </reaction>
</comment>
<dbReference type="GO" id="GO:0008616">
    <property type="term" value="P:tRNA queuosine(34) biosynthetic process"/>
    <property type="evidence" value="ECO:0007669"/>
    <property type="project" value="UniProtKB-UniRule"/>
</dbReference>
<dbReference type="InterPro" id="IPR050084">
    <property type="entry name" value="NADPH_dep_7-cyano-7-deazaG_red"/>
</dbReference>
<keyword evidence="2 5" id="KW-0671">Queuosine biosynthesis</keyword>
<feature type="active site" description="Proton donor" evidence="5">
    <location>
        <position position="191"/>
    </location>
</feature>
<dbReference type="AlphaFoldDB" id="A0A1N6HVE2"/>
<dbReference type="InterPro" id="IPR016428">
    <property type="entry name" value="QueF_type2"/>
</dbReference>
<comment type="pathway">
    <text evidence="5">tRNA modification; tRNA-queuosine biosynthesis.</text>
</comment>
<dbReference type="GO" id="GO:0005737">
    <property type="term" value="C:cytoplasm"/>
    <property type="evidence" value="ECO:0007669"/>
    <property type="project" value="UniProtKB-SubCell"/>
</dbReference>
<dbReference type="InterPro" id="IPR029500">
    <property type="entry name" value="QueF"/>
</dbReference>
<evidence type="ECO:0000256" key="5">
    <source>
        <dbReference type="HAMAP-Rule" id="MF_00817"/>
    </source>
</evidence>
<feature type="binding site" evidence="5">
    <location>
        <begin position="86"/>
        <end position="88"/>
    </location>
    <ligand>
        <name>substrate</name>
    </ligand>
</feature>
<feature type="binding site" evidence="5">
    <location>
        <begin position="88"/>
        <end position="89"/>
    </location>
    <ligand>
        <name>NADPH</name>
        <dbReference type="ChEBI" id="CHEBI:57783"/>
    </ligand>
</feature>
<dbReference type="EMBL" id="AP022869">
    <property type="protein sequence ID" value="BCB73431.1"/>
    <property type="molecule type" value="Genomic_DNA"/>
</dbReference>
<evidence type="ECO:0000256" key="4">
    <source>
        <dbReference type="ARBA" id="ARBA00023002"/>
    </source>
</evidence>
<comment type="subcellular location">
    <subcellularLocation>
        <location evidence="5">Cytoplasm</location>
    </subcellularLocation>
</comment>
<feature type="binding site" evidence="5">
    <location>
        <begin position="223"/>
        <end position="224"/>
    </location>
    <ligand>
        <name>substrate</name>
    </ligand>
</feature>
<evidence type="ECO:0000313" key="8">
    <source>
        <dbReference type="EMBL" id="SIN61902.1"/>
    </source>
</evidence>
<dbReference type="Gene3D" id="3.30.1130.10">
    <property type="match status" value="2"/>
</dbReference>
<dbReference type="HAMAP" id="MF_00817">
    <property type="entry name" value="QueF_type2"/>
    <property type="match status" value="1"/>
</dbReference>
<proteinExistence type="inferred from homology"/>
<keyword evidence="1 5" id="KW-0963">Cytoplasm</keyword>
<keyword evidence="3 5" id="KW-0521">NADP</keyword>
<dbReference type="Pfam" id="PF14819">
    <property type="entry name" value="QueF_N"/>
    <property type="match status" value="1"/>
</dbReference>
<protein>
    <recommendedName>
        <fullName evidence="5">NADPH-dependent 7-cyano-7-deazaguanine reductase</fullName>
        <ecNumber evidence="5">1.7.1.13</ecNumber>
    </recommendedName>
    <alternativeName>
        <fullName evidence="5">7-cyano-7-carbaguanine reductase</fullName>
    </alternativeName>
    <alternativeName>
        <fullName evidence="5">NADPH-dependent nitrile oxidoreductase</fullName>
    </alternativeName>
    <alternativeName>
        <fullName evidence="5">PreQ(0) reductase</fullName>
    </alternativeName>
</protein>
<name>A0A1N6HVE2_9GAMM</name>
<keyword evidence="10" id="KW-1185">Reference proteome</keyword>
<dbReference type="UniPathway" id="UPA00392"/>
<dbReference type="InterPro" id="IPR029139">
    <property type="entry name" value="QueF_N"/>
</dbReference>
<dbReference type="InterPro" id="IPR043133">
    <property type="entry name" value="GTP-CH-I_C/QueF"/>
</dbReference>
<comment type="similarity">
    <text evidence="5">Belongs to the GTP cyclohydrolase I family. QueF type 2 subfamily.</text>
</comment>
<evidence type="ECO:0000313" key="9">
    <source>
        <dbReference type="Proteomes" id="UP000185024"/>
    </source>
</evidence>
<reference evidence="8 9" key="1">
    <citation type="submission" date="2016-11" db="EMBL/GenBank/DDBJ databases">
        <authorList>
            <person name="Jaros S."/>
            <person name="Januszkiewicz K."/>
            <person name="Wedrychowicz H."/>
        </authorList>
    </citation>
    <scope>NUCLEOTIDE SEQUENCE [LARGE SCALE GENOMIC DNA]</scope>
    <source>
        <strain evidence="8 9">ACAM 239</strain>
    </source>
</reference>
<comment type="function">
    <text evidence="5">Catalyzes the NADPH-dependent reduction of 7-cyano-7-deazaguanine (preQ0) to 7-aminomethyl-7-deazaguanine (preQ1).</text>
</comment>
<evidence type="ECO:0000259" key="6">
    <source>
        <dbReference type="Pfam" id="PF14819"/>
    </source>
</evidence>
<dbReference type="EC" id="1.7.1.13" evidence="5"/>
<dbReference type="NCBIfam" id="TIGR03138">
    <property type="entry name" value="QueF"/>
    <property type="match status" value="1"/>
</dbReference>
<dbReference type="PANTHER" id="PTHR34354:SF1">
    <property type="entry name" value="NADPH-DEPENDENT 7-CYANO-7-DEAZAGUANINE REDUCTASE"/>
    <property type="match status" value="1"/>
</dbReference>
<dbReference type="GeneID" id="97275528"/>
<evidence type="ECO:0000313" key="7">
    <source>
        <dbReference type="EMBL" id="BCB73431.1"/>
    </source>
</evidence>
<dbReference type="EMBL" id="FSQX01000001">
    <property type="protein sequence ID" value="SIN61902.1"/>
    <property type="molecule type" value="Genomic_DNA"/>
</dbReference>
<dbReference type="PANTHER" id="PTHR34354">
    <property type="entry name" value="NADPH-DEPENDENT 7-CYANO-7-DEAZAGUANINE REDUCTASE"/>
    <property type="match status" value="1"/>
</dbReference>
<dbReference type="RefSeq" id="WP_054641422.1">
    <property type="nucleotide sequence ID" value="NZ_AP022869.1"/>
</dbReference>
<dbReference type="SUPFAM" id="SSF55620">
    <property type="entry name" value="Tetrahydrobiopterin biosynthesis enzymes-like"/>
    <property type="match status" value="1"/>
</dbReference>